<name>S8BW88_DACHA</name>
<proteinExistence type="predicted"/>
<accession>S8BW88</accession>
<comment type="caution">
    <text evidence="1">The sequence shown here is derived from an EMBL/GenBank/DDBJ whole genome shotgun (WGS) entry which is preliminary data.</text>
</comment>
<reference evidence="1 2" key="1">
    <citation type="journal article" date="2013" name="PLoS Genet.">
        <title>Genomic mechanisms accounting for the adaptation to parasitism in nematode-trapping fungi.</title>
        <authorList>
            <person name="Meerupati T."/>
            <person name="Andersson K.M."/>
            <person name="Friman E."/>
            <person name="Kumar D."/>
            <person name="Tunlid A."/>
            <person name="Ahren D."/>
        </authorList>
    </citation>
    <scope>NUCLEOTIDE SEQUENCE [LARGE SCALE GENOMIC DNA]</scope>
    <source>
        <strain evidence="1 2">CBS 200.50</strain>
    </source>
</reference>
<evidence type="ECO:0000313" key="1">
    <source>
        <dbReference type="EMBL" id="EPS39582.1"/>
    </source>
</evidence>
<gene>
    <name evidence="1" type="ORF">H072_6697</name>
</gene>
<evidence type="ECO:0000313" key="2">
    <source>
        <dbReference type="Proteomes" id="UP000015100"/>
    </source>
</evidence>
<dbReference type="Proteomes" id="UP000015100">
    <property type="component" value="Unassembled WGS sequence"/>
</dbReference>
<sequence>MDFAITPSAEEDIEMGTRDEGIMTEQFEPAISNSEAEISDQEVQPLFQTAAQQVLGIPELLEMILNQVAISNNEEFRARRNENHLTNYVDSLMMILVNCGSVSRFWHAVVNDSRKIRSQIWRDPVAKPDKYCEIACYVPTLQLANTIYLNPNKPELNHSFISWLCSRFSLAFDPNHRSNLRSVSYRNVFDNSTFPDCWFTTPPVTIATIRFSVRKNFYPGLRQARGTESTLIFCGYIPPPLITASICGDQFFYLMEIRNKKGISTNDICKHISAFMDLGSESRIVDSVINCQIGLTKKIHSPRVDTADLFDEWSVFVDSGFFSFHSDRLRGCESEYTRAQRLLNRSASAINKWEFSKATFDHHCVPSYPVQSS</sequence>
<organism evidence="1 2">
    <name type="scientific">Dactylellina haptotyla (strain CBS 200.50)</name>
    <name type="common">Nematode-trapping fungus</name>
    <name type="synonym">Monacrosporium haptotylum</name>
    <dbReference type="NCBI Taxonomy" id="1284197"/>
    <lineage>
        <taxon>Eukaryota</taxon>
        <taxon>Fungi</taxon>
        <taxon>Dikarya</taxon>
        <taxon>Ascomycota</taxon>
        <taxon>Pezizomycotina</taxon>
        <taxon>Orbiliomycetes</taxon>
        <taxon>Orbiliales</taxon>
        <taxon>Orbiliaceae</taxon>
        <taxon>Dactylellina</taxon>
    </lineage>
</organism>
<keyword evidence="2" id="KW-1185">Reference proteome</keyword>
<protein>
    <recommendedName>
        <fullName evidence="3">F-box domain-containing protein</fullName>
    </recommendedName>
</protein>
<evidence type="ECO:0008006" key="3">
    <source>
        <dbReference type="Google" id="ProtNLM"/>
    </source>
</evidence>
<dbReference type="AlphaFoldDB" id="S8BW88"/>
<dbReference type="EMBL" id="AQGS01000467">
    <property type="protein sequence ID" value="EPS39582.1"/>
    <property type="molecule type" value="Genomic_DNA"/>
</dbReference>
<dbReference type="HOGENOM" id="CLU_741901_0_0_1"/>
<reference evidence="2" key="2">
    <citation type="submission" date="2013-04" db="EMBL/GenBank/DDBJ databases">
        <title>Genomic mechanisms accounting for the adaptation to parasitism in nematode-trapping fungi.</title>
        <authorList>
            <person name="Ahren D.G."/>
        </authorList>
    </citation>
    <scope>NUCLEOTIDE SEQUENCE [LARGE SCALE GENOMIC DNA]</scope>
    <source>
        <strain evidence="2">CBS 200.50</strain>
    </source>
</reference>